<proteinExistence type="predicted"/>
<reference evidence="1 2" key="1">
    <citation type="submission" date="2019-07" db="EMBL/GenBank/DDBJ databases">
        <title>Finished genome of Venturia effusa.</title>
        <authorList>
            <person name="Young C.A."/>
            <person name="Cox M.P."/>
            <person name="Ganley A.R.D."/>
            <person name="David W.J."/>
        </authorList>
    </citation>
    <scope>NUCLEOTIDE SEQUENCE [LARGE SCALE GENOMIC DNA]</scope>
    <source>
        <strain evidence="2">albino</strain>
    </source>
</reference>
<sequence length="145" mass="15253">MALISTGGGRGSSGKDVDAAPLITILDIRVKNEASIARLSSGTKGGEMVVNLAQLLVKLSVIDDDSTQKLVMTAGSVQLFQKAADPTRLGKDGTIGSDSGDSFGTISDSAITVHIHTPRNLLRATHDTRHTGFRFYGSGTRRKAE</sequence>
<dbReference type="AlphaFoldDB" id="A0A517LNZ1"/>
<evidence type="ECO:0000313" key="2">
    <source>
        <dbReference type="Proteomes" id="UP000316270"/>
    </source>
</evidence>
<dbReference type="Proteomes" id="UP000316270">
    <property type="component" value="Chromosome 17"/>
</dbReference>
<accession>A0A517LNZ1</accession>
<organism evidence="1 2">
    <name type="scientific">Venturia effusa</name>
    <dbReference type="NCBI Taxonomy" id="50376"/>
    <lineage>
        <taxon>Eukaryota</taxon>
        <taxon>Fungi</taxon>
        <taxon>Dikarya</taxon>
        <taxon>Ascomycota</taxon>
        <taxon>Pezizomycotina</taxon>
        <taxon>Dothideomycetes</taxon>
        <taxon>Pleosporomycetidae</taxon>
        <taxon>Venturiales</taxon>
        <taxon>Venturiaceae</taxon>
        <taxon>Venturia</taxon>
    </lineage>
</organism>
<dbReference type="EMBL" id="CP042201">
    <property type="protein sequence ID" value="QDS77362.1"/>
    <property type="molecule type" value="Genomic_DNA"/>
</dbReference>
<protein>
    <submittedName>
        <fullName evidence="1">Uncharacterized protein</fullName>
    </submittedName>
</protein>
<keyword evidence="2" id="KW-1185">Reference proteome</keyword>
<evidence type="ECO:0000313" key="1">
    <source>
        <dbReference type="EMBL" id="QDS77362.1"/>
    </source>
</evidence>
<name>A0A517LNZ1_9PEZI</name>
<gene>
    <name evidence="1" type="ORF">FKW77_005553</name>
</gene>